<organism evidence="1 2">
    <name type="scientific">Leptonema illini</name>
    <dbReference type="NCBI Taxonomy" id="183"/>
    <lineage>
        <taxon>Bacteria</taxon>
        <taxon>Pseudomonadati</taxon>
        <taxon>Spirochaetota</taxon>
        <taxon>Spirochaetia</taxon>
        <taxon>Leptospirales</taxon>
        <taxon>Leptospiraceae</taxon>
        <taxon>Leptonema</taxon>
    </lineage>
</organism>
<comment type="caution">
    <text evidence="1">The sequence shown here is derived from an EMBL/GenBank/DDBJ whole genome shotgun (WGS) entry which is preliminary data.</text>
</comment>
<name>A0A833GXQ5_9LEPT</name>
<dbReference type="Proteomes" id="UP000460298">
    <property type="component" value="Unassembled WGS sequence"/>
</dbReference>
<evidence type="ECO:0000313" key="1">
    <source>
        <dbReference type="EMBL" id="KAB2929139.1"/>
    </source>
</evidence>
<reference evidence="1 2" key="1">
    <citation type="submission" date="2019-10" db="EMBL/GenBank/DDBJ databases">
        <title>Extracellular Electron Transfer in a Candidatus Methanoperedens spp. Enrichment Culture.</title>
        <authorList>
            <person name="Berger S."/>
            <person name="Rangel Shaw D."/>
            <person name="Berben T."/>
            <person name="In 'T Zandt M."/>
            <person name="Frank J."/>
            <person name="Reimann J."/>
            <person name="Jetten M.S.M."/>
            <person name="Welte C.U."/>
        </authorList>
    </citation>
    <scope>NUCLEOTIDE SEQUENCE [LARGE SCALE GENOMIC DNA]</scope>
    <source>
        <strain evidence="1">SB12</strain>
    </source>
</reference>
<accession>A0A833GXQ5</accession>
<dbReference type="AlphaFoldDB" id="A0A833GXQ5"/>
<evidence type="ECO:0000313" key="2">
    <source>
        <dbReference type="Proteomes" id="UP000460298"/>
    </source>
</evidence>
<proteinExistence type="predicted"/>
<protein>
    <submittedName>
        <fullName evidence="1">Uncharacterized protein</fullName>
    </submittedName>
</protein>
<dbReference type="EMBL" id="WBUI01000036">
    <property type="protein sequence ID" value="KAB2929139.1"/>
    <property type="molecule type" value="Genomic_DNA"/>
</dbReference>
<sequence>MLEKLGLDMLNEDVVKGFIGQAMKGQSREEAMQTLYEIRSFIDGMGTETFGQKSWKEFCKVQEANQ</sequence>
<gene>
    <name evidence="1" type="ORF">F9K24_20660</name>
</gene>